<organism evidence="2 3">
    <name type="scientific">Heracleum sosnowskyi</name>
    <dbReference type="NCBI Taxonomy" id="360622"/>
    <lineage>
        <taxon>Eukaryota</taxon>
        <taxon>Viridiplantae</taxon>
        <taxon>Streptophyta</taxon>
        <taxon>Embryophyta</taxon>
        <taxon>Tracheophyta</taxon>
        <taxon>Spermatophyta</taxon>
        <taxon>Magnoliopsida</taxon>
        <taxon>eudicotyledons</taxon>
        <taxon>Gunneridae</taxon>
        <taxon>Pentapetalae</taxon>
        <taxon>asterids</taxon>
        <taxon>campanulids</taxon>
        <taxon>Apiales</taxon>
        <taxon>Apiaceae</taxon>
        <taxon>Apioideae</taxon>
        <taxon>apioid superclade</taxon>
        <taxon>Tordylieae</taxon>
        <taxon>Tordyliinae</taxon>
        <taxon>Heracleum</taxon>
    </lineage>
</organism>
<evidence type="ECO:0000259" key="1">
    <source>
        <dbReference type="SMART" id="SM00579"/>
    </source>
</evidence>
<dbReference type="InterPro" id="IPR001810">
    <property type="entry name" value="F-box_dom"/>
</dbReference>
<dbReference type="AlphaFoldDB" id="A0AAD8M116"/>
<dbReference type="Pfam" id="PF00646">
    <property type="entry name" value="F-box"/>
    <property type="match status" value="1"/>
</dbReference>
<dbReference type="SUPFAM" id="SSF52047">
    <property type="entry name" value="RNI-like"/>
    <property type="match status" value="1"/>
</dbReference>
<dbReference type="InterPro" id="IPR006566">
    <property type="entry name" value="FBD"/>
</dbReference>
<dbReference type="InterPro" id="IPR032675">
    <property type="entry name" value="LRR_dom_sf"/>
</dbReference>
<comment type="caution">
    <text evidence="2">The sequence shown here is derived from an EMBL/GenBank/DDBJ whole genome shotgun (WGS) entry which is preliminary data.</text>
</comment>
<dbReference type="Pfam" id="PF08387">
    <property type="entry name" value="FBD"/>
    <property type="match status" value="1"/>
</dbReference>
<reference evidence="2" key="2">
    <citation type="submission" date="2023-05" db="EMBL/GenBank/DDBJ databases">
        <authorList>
            <person name="Schelkunov M.I."/>
        </authorList>
    </citation>
    <scope>NUCLEOTIDE SEQUENCE</scope>
    <source>
        <strain evidence="2">Hsosn_3</strain>
        <tissue evidence="2">Leaf</tissue>
    </source>
</reference>
<proteinExistence type="predicted"/>
<dbReference type="Pfam" id="PF24758">
    <property type="entry name" value="LRR_At5g56370"/>
    <property type="match status" value="1"/>
</dbReference>
<dbReference type="SUPFAM" id="SSF81383">
    <property type="entry name" value="F-box domain"/>
    <property type="match status" value="1"/>
</dbReference>
<sequence length="457" mass="52303">MAESSTRKVGGIRNDRISVLPRNILEIILCFLPIRDAVRTSVLSRSWRHCWTTVPNLVFNESIISPNSYDFSECHHRELKALKFVSVINKVLLLHNGPILKFSLNFPEYHCNAKIIHNYIDQWIPLFSRKGIKHLTLVDSLPGVFVALNFSSLKLTHLRLANFRFPYTPAFGGLTYLRNLELIEVTTSGQSIFDCPVLEKLTLIASEDLSHTNFRAPNLKCLHQHSREVILEYSLAGLENITEYSFRLSEDLIPQPQTPSVVNVLSSLQKIEKLSIAKYFIRYLAAGGSPNRLSKLLPCLKTLSIFDIDYTRVSEISCLLCLIRSAPNLCKLHISAEFGAFYQAEFGVKEMNHKDNWEEDFEDCTVDHLQIVTFSHFQGLKAELELVKFLLAHSPLLKTMFIHRNCFMPMDLAFEVAEEMLEFSRASSRAQVKNLECPFDAVDYGPWVNRLNLYADE</sequence>
<dbReference type="PANTHER" id="PTHR31639">
    <property type="entry name" value="F-BOX PROTEIN-LIKE"/>
    <property type="match status" value="1"/>
</dbReference>
<accession>A0AAD8M116</accession>
<gene>
    <name evidence="2" type="ORF">POM88_048878</name>
</gene>
<dbReference type="PANTHER" id="PTHR31639:SF237">
    <property type="entry name" value="F-BOX DOMAIN-CONTAINING PROTEIN"/>
    <property type="match status" value="1"/>
</dbReference>
<evidence type="ECO:0000313" key="3">
    <source>
        <dbReference type="Proteomes" id="UP001237642"/>
    </source>
</evidence>
<dbReference type="InterPro" id="IPR036047">
    <property type="entry name" value="F-box-like_dom_sf"/>
</dbReference>
<evidence type="ECO:0000313" key="2">
    <source>
        <dbReference type="EMBL" id="KAK1355622.1"/>
    </source>
</evidence>
<dbReference type="SMART" id="SM00579">
    <property type="entry name" value="FBD"/>
    <property type="match status" value="1"/>
</dbReference>
<dbReference type="InterPro" id="IPR055411">
    <property type="entry name" value="LRR_FXL15/At3g58940/PEG3-like"/>
</dbReference>
<protein>
    <submittedName>
        <fullName evidence="2">FBD domain-containing protein</fullName>
    </submittedName>
</protein>
<reference evidence="2" key="1">
    <citation type="submission" date="2023-02" db="EMBL/GenBank/DDBJ databases">
        <title>Genome of toxic invasive species Heracleum sosnowskyi carries increased number of genes despite the absence of recent whole-genome duplications.</title>
        <authorList>
            <person name="Schelkunov M."/>
            <person name="Shtratnikova V."/>
            <person name="Makarenko M."/>
            <person name="Klepikova A."/>
            <person name="Omelchenko D."/>
            <person name="Novikova G."/>
            <person name="Obukhova E."/>
            <person name="Bogdanov V."/>
            <person name="Penin A."/>
            <person name="Logacheva M."/>
        </authorList>
    </citation>
    <scope>NUCLEOTIDE SEQUENCE</scope>
    <source>
        <strain evidence="2">Hsosn_3</strain>
        <tissue evidence="2">Leaf</tissue>
    </source>
</reference>
<dbReference type="EMBL" id="JAUIZM010000011">
    <property type="protein sequence ID" value="KAK1355622.1"/>
    <property type="molecule type" value="Genomic_DNA"/>
</dbReference>
<name>A0AAD8M116_9APIA</name>
<dbReference type="Gene3D" id="3.80.10.10">
    <property type="entry name" value="Ribonuclease Inhibitor"/>
    <property type="match status" value="1"/>
</dbReference>
<dbReference type="Proteomes" id="UP001237642">
    <property type="component" value="Unassembled WGS sequence"/>
</dbReference>
<dbReference type="Gene3D" id="1.20.1280.50">
    <property type="match status" value="1"/>
</dbReference>
<dbReference type="InterPro" id="IPR053781">
    <property type="entry name" value="F-box_AtFBL13-like"/>
</dbReference>
<feature type="domain" description="FBD" evidence="1">
    <location>
        <begin position="363"/>
        <end position="435"/>
    </location>
</feature>
<keyword evidence="3" id="KW-1185">Reference proteome</keyword>
<dbReference type="CDD" id="cd22160">
    <property type="entry name" value="F-box_AtFBL13-like"/>
    <property type="match status" value="1"/>
</dbReference>